<keyword evidence="3" id="KW-1185">Reference proteome</keyword>
<evidence type="ECO:0000313" key="2">
    <source>
        <dbReference type="EnsemblPlants" id="OGLUM11G07710.1"/>
    </source>
</evidence>
<feature type="region of interest" description="Disordered" evidence="1">
    <location>
        <begin position="123"/>
        <end position="152"/>
    </location>
</feature>
<evidence type="ECO:0000313" key="3">
    <source>
        <dbReference type="Proteomes" id="UP000026961"/>
    </source>
</evidence>
<protein>
    <submittedName>
        <fullName evidence="2">Uncharacterized protein</fullName>
    </submittedName>
</protein>
<dbReference type="AlphaFoldDB" id="A0A0E0BH60"/>
<dbReference type="HOGENOM" id="CLU_1752505_0_0_1"/>
<evidence type="ECO:0000256" key="1">
    <source>
        <dbReference type="SAM" id="MobiDB-lite"/>
    </source>
</evidence>
<dbReference type="Proteomes" id="UP000026961">
    <property type="component" value="Chromosome 11"/>
</dbReference>
<accession>A0A0E0BH60</accession>
<proteinExistence type="predicted"/>
<feature type="region of interest" description="Disordered" evidence="1">
    <location>
        <begin position="1"/>
        <end position="20"/>
    </location>
</feature>
<dbReference type="Gramene" id="OGLUM11G07710.1">
    <property type="protein sequence ID" value="OGLUM11G07710.1"/>
    <property type="gene ID" value="OGLUM11G07710"/>
</dbReference>
<name>A0A0E0BH60_9ORYZ</name>
<reference evidence="2" key="1">
    <citation type="submission" date="2015-04" db="UniProtKB">
        <authorList>
            <consortium name="EnsemblPlants"/>
        </authorList>
    </citation>
    <scope>IDENTIFICATION</scope>
</reference>
<dbReference type="EnsemblPlants" id="OGLUM11G07710.1">
    <property type="protein sequence ID" value="OGLUM11G07710.1"/>
    <property type="gene ID" value="OGLUM11G07710"/>
</dbReference>
<feature type="compositionally biased region" description="Gly residues" evidence="1">
    <location>
        <begin position="135"/>
        <end position="144"/>
    </location>
</feature>
<reference evidence="2" key="2">
    <citation type="submission" date="2018-05" db="EMBL/GenBank/DDBJ databases">
        <title>OgluRS3 (Oryza glumaepatula Reference Sequence Version 3).</title>
        <authorList>
            <person name="Zhang J."/>
            <person name="Kudrna D."/>
            <person name="Lee S."/>
            <person name="Talag J."/>
            <person name="Welchert J."/>
            <person name="Wing R.A."/>
        </authorList>
    </citation>
    <scope>NUCLEOTIDE SEQUENCE [LARGE SCALE GENOMIC DNA]</scope>
</reference>
<feature type="region of interest" description="Disordered" evidence="1">
    <location>
        <begin position="67"/>
        <end position="93"/>
    </location>
</feature>
<organism evidence="2">
    <name type="scientific">Oryza glumipatula</name>
    <dbReference type="NCBI Taxonomy" id="40148"/>
    <lineage>
        <taxon>Eukaryota</taxon>
        <taxon>Viridiplantae</taxon>
        <taxon>Streptophyta</taxon>
        <taxon>Embryophyta</taxon>
        <taxon>Tracheophyta</taxon>
        <taxon>Spermatophyta</taxon>
        <taxon>Magnoliopsida</taxon>
        <taxon>Liliopsida</taxon>
        <taxon>Poales</taxon>
        <taxon>Poaceae</taxon>
        <taxon>BOP clade</taxon>
        <taxon>Oryzoideae</taxon>
        <taxon>Oryzeae</taxon>
        <taxon>Oryzinae</taxon>
        <taxon>Oryza</taxon>
    </lineage>
</organism>
<sequence>MTVTVDPAAPDSGLADPSPSALVVTTIVDYGYHDDNDDGGGGGDDNYGLGSLGGSIACDRGTGGSTAGDFAASKSVPDNNRTDGSIDYNYGDGDGVSSGAGLGSYRSIDVGLGRGIGCCGDDEADYGNHDDGDDGGGGGGGGGDNNDVGLES</sequence>